<reference evidence="2" key="1">
    <citation type="submission" date="2023-03" db="EMBL/GenBank/DDBJ databases">
        <title>Mating type loci evolution in Malassezia.</title>
        <authorList>
            <person name="Coelho M.A."/>
        </authorList>
    </citation>
    <scope>NUCLEOTIDE SEQUENCE</scope>
    <source>
        <strain evidence="2">CBS 9431</strain>
    </source>
</reference>
<dbReference type="Gene3D" id="3.90.180.10">
    <property type="entry name" value="Medium-chain alcohol dehydrogenases, catalytic domain"/>
    <property type="match status" value="1"/>
</dbReference>
<dbReference type="InterPro" id="IPR036291">
    <property type="entry name" value="NAD(P)-bd_dom_sf"/>
</dbReference>
<dbReference type="PANTHER" id="PTHR45348">
    <property type="entry name" value="HYPOTHETICAL OXIDOREDUCTASE (EUROFUNG)"/>
    <property type="match status" value="1"/>
</dbReference>
<dbReference type="AlphaFoldDB" id="A0AAF0F127"/>
<evidence type="ECO:0000259" key="1">
    <source>
        <dbReference type="SMART" id="SM00829"/>
    </source>
</evidence>
<protein>
    <recommendedName>
        <fullName evidence="1">Enoyl reductase (ER) domain-containing protein</fullName>
    </recommendedName>
</protein>
<feature type="domain" description="Enoyl reductase (ER)" evidence="1">
    <location>
        <begin position="18"/>
        <end position="259"/>
    </location>
</feature>
<dbReference type="GeneID" id="85224467"/>
<dbReference type="InterPro" id="IPR020843">
    <property type="entry name" value="ER"/>
</dbReference>
<keyword evidence="3" id="KW-1185">Reference proteome</keyword>
<dbReference type="GO" id="GO:0016651">
    <property type="term" value="F:oxidoreductase activity, acting on NAD(P)H"/>
    <property type="evidence" value="ECO:0007669"/>
    <property type="project" value="InterPro"/>
</dbReference>
<dbReference type="Proteomes" id="UP001217754">
    <property type="component" value="Chromosome 1"/>
</dbReference>
<dbReference type="InterPro" id="IPR047122">
    <property type="entry name" value="Trans-enoyl_RdTase-like"/>
</dbReference>
<dbReference type="EMBL" id="CP119958">
    <property type="protein sequence ID" value="WFD37871.1"/>
    <property type="molecule type" value="Genomic_DNA"/>
</dbReference>
<evidence type="ECO:0000313" key="3">
    <source>
        <dbReference type="Proteomes" id="UP001217754"/>
    </source>
</evidence>
<evidence type="ECO:0000313" key="2">
    <source>
        <dbReference type="EMBL" id="WFD37871.1"/>
    </source>
</evidence>
<name>A0AAF0F127_9BASI</name>
<sequence>MSSQIPTHTNALIVKGKGQTAVQQVDTPQPNDKQILVQVHNVALNPTDWAHIDFFPQVGSTVGSDYVGTVVEKGSKAGTEITVGDRVAGAVHGAWEVGVGAFAGYLTTVPESVTRIPSNVPDEEAAGIGITGYTAYFGLFQSQHLGLTPPEPTLTSLPPVDKTKKLLVWSGATSVGQFVIQFARATGLYVITTASPKHHDFLHELGAAETYDYSDETTPEKISEAHPDLVYAYDTFSEKGSQEASARALSKTQSSKLLVILAPSNEISNINKNIKATFFLFYSLGGQQIDIYHQHVSQEQADNDFAYLSKFTSSGTFTNLLAHGLVRPNRTSPQTGGLQAIPAGLDRLRNGQVSGEKFTYAVQ</sequence>
<dbReference type="InterPro" id="IPR011032">
    <property type="entry name" value="GroES-like_sf"/>
</dbReference>
<dbReference type="RefSeq" id="XP_060120768.1">
    <property type="nucleotide sequence ID" value="XM_060264785.1"/>
</dbReference>
<proteinExistence type="predicted"/>
<dbReference type="Pfam" id="PF08240">
    <property type="entry name" value="ADH_N"/>
    <property type="match status" value="1"/>
</dbReference>
<dbReference type="CDD" id="cd08249">
    <property type="entry name" value="enoyl_reductase_like"/>
    <property type="match status" value="1"/>
</dbReference>
<gene>
    <name evidence="2" type="ORF">MJAP1_000818</name>
</gene>
<dbReference type="PANTHER" id="PTHR45348:SF2">
    <property type="entry name" value="ZINC-TYPE ALCOHOL DEHYDROGENASE-LIKE PROTEIN C2E1P3.01"/>
    <property type="match status" value="1"/>
</dbReference>
<accession>A0AAF0F127</accession>
<dbReference type="InterPro" id="IPR013154">
    <property type="entry name" value="ADH-like_N"/>
</dbReference>
<dbReference type="Gene3D" id="3.40.50.720">
    <property type="entry name" value="NAD(P)-binding Rossmann-like Domain"/>
    <property type="match status" value="1"/>
</dbReference>
<organism evidence="2 3">
    <name type="scientific">Malassezia japonica</name>
    <dbReference type="NCBI Taxonomy" id="223818"/>
    <lineage>
        <taxon>Eukaryota</taxon>
        <taxon>Fungi</taxon>
        <taxon>Dikarya</taxon>
        <taxon>Basidiomycota</taxon>
        <taxon>Ustilaginomycotina</taxon>
        <taxon>Malasseziomycetes</taxon>
        <taxon>Malasseziales</taxon>
        <taxon>Malasseziaceae</taxon>
        <taxon>Malassezia</taxon>
    </lineage>
</organism>
<dbReference type="SUPFAM" id="SSF50129">
    <property type="entry name" value="GroES-like"/>
    <property type="match status" value="1"/>
</dbReference>
<dbReference type="SMART" id="SM00829">
    <property type="entry name" value="PKS_ER"/>
    <property type="match status" value="1"/>
</dbReference>
<dbReference type="SUPFAM" id="SSF51735">
    <property type="entry name" value="NAD(P)-binding Rossmann-fold domains"/>
    <property type="match status" value="1"/>
</dbReference>